<proteinExistence type="inferred from homology"/>
<comment type="similarity">
    <text evidence="3">Belongs to the iron/ascorbate-dependent oxidoreductase family.</text>
</comment>
<comment type="pathway">
    <text evidence="1">Antibiotic biosynthesis.</text>
</comment>
<dbReference type="InterPro" id="IPR005123">
    <property type="entry name" value="Oxoglu/Fe-dep_dioxygenase_dom"/>
</dbReference>
<dbReference type="InterPro" id="IPR027443">
    <property type="entry name" value="IPNS-like_sf"/>
</dbReference>
<dbReference type="PROSITE" id="PS51471">
    <property type="entry name" value="FE2OG_OXY"/>
    <property type="match status" value="1"/>
</dbReference>
<dbReference type="InterPro" id="IPR044861">
    <property type="entry name" value="IPNS-like_FE2OG_OXY"/>
</dbReference>
<evidence type="ECO:0000256" key="3">
    <source>
        <dbReference type="RuleBase" id="RU003682"/>
    </source>
</evidence>
<evidence type="ECO:0000313" key="6">
    <source>
        <dbReference type="Proteomes" id="UP001500929"/>
    </source>
</evidence>
<evidence type="ECO:0000313" key="5">
    <source>
        <dbReference type="EMBL" id="GAA2229627.1"/>
    </source>
</evidence>
<comment type="caution">
    <text evidence="5">The sequence shown here is derived from an EMBL/GenBank/DDBJ whole genome shotgun (WGS) entry which is preliminary data.</text>
</comment>
<dbReference type="Pfam" id="PF03171">
    <property type="entry name" value="2OG-FeII_Oxy"/>
    <property type="match status" value="1"/>
</dbReference>
<evidence type="ECO:0000256" key="2">
    <source>
        <dbReference type="ARBA" id="ARBA00023194"/>
    </source>
</evidence>
<keyword evidence="6" id="KW-1185">Reference proteome</keyword>
<keyword evidence="3" id="KW-0560">Oxidoreductase</keyword>
<reference evidence="5 6" key="1">
    <citation type="journal article" date="2019" name="Int. J. Syst. Evol. Microbiol.">
        <title>The Global Catalogue of Microorganisms (GCM) 10K type strain sequencing project: providing services to taxonomists for standard genome sequencing and annotation.</title>
        <authorList>
            <consortium name="The Broad Institute Genomics Platform"/>
            <consortium name="The Broad Institute Genome Sequencing Center for Infectious Disease"/>
            <person name="Wu L."/>
            <person name="Ma J."/>
        </authorList>
    </citation>
    <scope>NUCLEOTIDE SEQUENCE [LARGE SCALE GENOMIC DNA]</scope>
    <source>
        <strain evidence="5 6">JCM 16117</strain>
    </source>
</reference>
<keyword evidence="3" id="KW-0408">Iron</keyword>
<sequence length="309" mass="34040">MTLTVPVIDISPFTDGTAPEAVVAEIDRACRDLGFLVITGHGVPQPILDRGVEAMSRFFAAPVDTKLQHYRDGYHGGYSEFANMSLGQSLGAEAPADLREGFAAKRHDILDPSSPVWGDEESTRGLRLALTDYYFAMNAVADTLMEIFAVALGRERDYFEQFTFRHDSNLGVFHYPPMQEQPLPGQLRGGAHTDFGGVTVLYAAPSVEGLEVWDGEEWQPVPVIAGTFVINLGDLMQRWTNDVWNSTLHRVTNPADGAWDSDRLSFAFFHQPNKDAVIASLDESSAPKYETITSGQHFVAKIEAMKVTA</sequence>
<evidence type="ECO:0000256" key="1">
    <source>
        <dbReference type="ARBA" id="ARBA00004792"/>
    </source>
</evidence>
<dbReference type="Pfam" id="PF14226">
    <property type="entry name" value="DIOX_N"/>
    <property type="match status" value="1"/>
</dbReference>
<protein>
    <submittedName>
        <fullName evidence="5">2-oxoglutarate and iron-dependent oxygenase domain-containing protein</fullName>
    </submittedName>
</protein>
<organism evidence="5 6">
    <name type="scientific">Herbiconiux moechotypicola</name>
    <dbReference type="NCBI Taxonomy" id="637393"/>
    <lineage>
        <taxon>Bacteria</taxon>
        <taxon>Bacillati</taxon>
        <taxon>Actinomycetota</taxon>
        <taxon>Actinomycetes</taxon>
        <taxon>Micrococcales</taxon>
        <taxon>Microbacteriaceae</taxon>
        <taxon>Herbiconiux</taxon>
    </lineage>
</organism>
<accession>A0ABN3DFZ0</accession>
<evidence type="ECO:0000259" key="4">
    <source>
        <dbReference type="PROSITE" id="PS51471"/>
    </source>
</evidence>
<dbReference type="Gene3D" id="2.60.120.330">
    <property type="entry name" value="B-lactam Antibiotic, Isopenicillin N Synthase, Chain"/>
    <property type="match status" value="1"/>
</dbReference>
<gene>
    <name evidence="5" type="ORF">GCM10009851_12820</name>
</gene>
<dbReference type="PRINTS" id="PR00682">
    <property type="entry name" value="IPNSYNTHASE"/>
</dbReference>
<dbReference type="InterPro" id="IPR050231">
    <property type="entry name" value="Iron_ascorbate_oxido_reductase"/>
</dbReference>
<dbReference type="Proteomes" id="UP001500929">
    <property type="component" value="Unassembled WGS sequence"/>
</dbReference>
<keyword evidence="3" id="KW-0479">Metal-binding</keyword>
<keyword evidence="2" id="KW-0045">Antibiotic biosynthesis</keyword>
<dbReference type="PANTHER" id="PTHR47990">
    <property type="entry name" value="2-OXOGLUTARATE (2OG) AND FE(II)-DEPENDENT OXYGENASE SUPERFAMILY PROTEIN-RELATED"/>
    <property type="match status" value="1"/>
</dbReference>
<feature type="domain" description="Fe2OG dioxygenase" evidence="4">
    <location>
        <begin position="165"/>
        <end position="272"/>
    </location>
</feature>
<dbReference type="EMBL" id="BAAAQY010000003">
    <property type="protein sequence ID" value="GAA2229627.1"/>
    <property type="molecule type" value="Genomic_DNA"/>
</dbReference>
<name>A0ABN3DFZ0_9MICO</name>
<dbReference type="InterPro" id="IPR026992">
    <property type="entry name" value="DIOX_N"/>
</dbReference>
<dbReference type="RefSeq" id="WP_259478786.1">
    <property type="nucleotide sequence ID" value="NZ_BAAAQY010000003.1"/>
</dbReference>
<dbReference type="SUPFAM" id="SSF51197">
    <property type="entry name" value="Clavaminate synthase-like"/>
    <property type="match status" value="1"/>
</dbReference>